<proteinExistence type="predicted"/>
<evidence type="ECO:0000313" key="3">
    <source>
        <dbReference type="Proteomes" id="UP000230790"/>
    </source>
</evidence>
<accession>A0A2M8QC52</accession>
<name>A0A2M8QC52_9CHLR</name>
<feature type="transmembrane region" description="Helical" evidence="1">
    <location>
        <begin position="246"/>
        <end position="263"/>
    </location>
</feature>
<keyword evidence="1" id="KW-1133">Transmembrane helix</keyword>
<keyword evidence="1" id="KW-0812">Transmembrane</keyword>
<dbReference type="Proteomes" id="UP000230790">
    <property type="component" value="Unassembled WGS sequence"/>
</dbReference>
<evidence type="ECO:0000256" key="1">
    <source>
        <dbReference type="SAM" id="Phobius"/>
    </source>
</evidence>
<sequence length="264" mass="27454">MAHLPRATWLAPVAVFGGAASSGAAFARPGWMLTLAMAMLLSLAWVGVWSTIASVNWSAPLSLWQRWTQGAPLRTLPYTQPDSDAAYVSLRIGQLVNWLERELLPRYGAILLLGLMGLAIMIVLAAALGPAATLLAIGVICLAQVAVVACRGDGAPNAFLEGATVVGLPMLLGAATFAPVTPDVWLVSVAMAIASAGIRAGAPRMRNAGYVLAILAATLTRQPIGAFALAVLWAPQLILNLPRNNYGWLAIGLLAFAVVRAAAG</sequence>
<gene>
    <name evidence="2" type="ORF">CUN48_09005</name>
</gene>
<protein>
    <submittedName>
        <fullName evidence="2">Uncharacterized protein</fullName>
    </submittedName>
</protein>
<dbReference type="EMBL" id="PGTN01000052">
    <property type="protein sequence ID" value="PJF47375.1"/>
    <property type="molecule type" value="Genomic_DNA"/>
</dbReference>
<feature type="transmembrane region" description="Helical" evidence="1">
    <location>
        <begin position="158"/>
        <end position="178"/>
    </location>
</feature>
<keyword evidence="1" id="KW-0472">Membrane</keyword>
<feature type="transmembrane region" description="Helical" evidence="1">
    <location>
        <begin position="209"/>
        <end position="234"/>
    </location>
</feature>
<comment type="caution">
    <text evidence="2">The sequence shown here is derived from an EMBL/GenBank/DDBJ whole genome shotgun (WGS) entry which is preliminary data.</text>
</comment>
<feature type="transmembrane region" description="Helical" evidence="1">
    <location>
        <begin position="107"/>
        <end position="128"/>
    </location>
</feature>
<evidence type="ECO:0000313" key="2">
    <source>
        <dbReference type="EMBL" id="PJF47375.1"/>
    </source>
</evidence>
<feature type="transmembrane region" description="Helical" evidence="1">
    <location>
        <begin position="134"/>
        <end position="151"/>
    </location>
</feature>
<organism evidence="2 3">
    <name type="scientific">Candidatus Thermofonsia Clade 3 bacterium</name>
    <dbReference type="NCBI Taxonomy" id="2364212"/>
    <lineage>
        <taxon>Bacteria</taxon>
        <taxon>Bacillati</taxon>
        <taxon>Chloroflexota</taxon>
        <taxon>Candidatus Thermofontia</taxon>
        <taxon>Candidatus Thermofonsia Clade 3</taxon>
    </lineage>
</organism>
<dbReference type="AlphaFoldDB" id="A0A2M8QC52"/>
<reference evidence="2 3" key="1">
    <citation type="submission" date="2017-11" db="EMBL/GenBank/DDBJ databases">
        <title>Evolution of Phototrophy in the Chloroflexi Phylum Driven by Horizontal Gene Transfer.</title>
        <authorList>
            <person name="Ward L.M."/>
            <person name="Hemp J."/>
            <person name="Shih P.M."/>
            <person name="Mcglynn S.E."/>
            <person name="Fischer W."/>
        </authorList>
    </citation>
    <scope>NUCLEOTIDE SEQUENCE [LARGE SCALE GENOMIC DNA]</scope>
    <source>
        <strain evidence="2">JP3_7</strain>
    </source>
</reference>
<feature type="transmembrane region" description="Helical" evidence="1">
    <location>
        <begin position="184"/>
        <end position="202"/>
    </location>
</feature>
<feature type="transmembrane region" description="Helical" evidence="1">
    <location>
        <begin position="37"/>
        <end position="57"/>
    </location>
</feature>